<accession>A0A7W3PIJ4</accession>
<protein>
    <submittedName>
        <fullName evidence="1">Isomerase</fullName>
    </submittedName>
    <submittedName>
        <fullName evidence="2">Putative phosphoglycerate mutase</fullName>
        <ecNumber evidence="2">5.4.2.12</ecNumber>
    </submittedName>
</protein>
<keyword evidence="3" id="KW-1185">Reference proteome</keyword>
<dbReference type="EMBL" id="JACGWW010000002">
    <property type="protein sequence ID" value="MBA8813118.1"/>
    <property type="molecule type" value="Genomic_DNA"/>
</dbReference>
<dbReference type="Proteomes" id="UP000321154">
    <property type="component" value="Unassembled WGS sequence"/>
</dbReference>
<dbReference type="SUPFAM" id="SSF53254">
    <property type="entry name" value="Phosphoglycerate mutase-like"/>
    <property type="match status" value="1"/>
</dbReference>
<dbReference type="OrthoDB" id="9793115at2"/>
<reference evidence="2 4" key="2">
    <citation type="submission" date="2020-07" db="EMBL/GenBank/DDBJ databases">
        <title>Sequencing the genomes of 1000 actinobacteria strains.</title>
        <authorList>
            <person name="Klenk H.-P."/>
        </authorList>
    </citation>
    <scope>NUCLEOTIDE SEQUENCE [LARGE SCALE GENOMIC DNA]</scope>
    <source>
        <strain evidence="2 4">DSM 10309</strain>
    </source>
</reference>
<dbReference type="InterPro" id="IPR029033">
    <property type="entry name" value="His_PPase_superfam"/>
</dbReference>
<evidence type="ECO:0000313" key="2">
    <source>
        <dbReference type="EMBL" id="MBA8813118.1"/>
    </source>
</evidence>
<keyword evidence="2" id="KW-0413">Isomerase</keyword>
<evidence type="ECO:0000313" key="1">
    <source>
        <dbReference type="EMBL" id="GEK83422.1"/>
    </source>
</evidence>
<dbReference type="EMBL" id="BJUV01000015">
    <property type="protein sequence ID" value="GEK83422.1"/>
    <property type="molecule type" value="Genomic_DNA"/>
</dbReference>
<dbReference type="AlphaFoldDB" id="A0A7W3PIJ4"/>
<dbReference type="PROSITE" id="PS00175">
    <property type="entry name" value="PG_MUTASE"/>
    <property type="match status" value="1"/>
</dbReference>
<dbReference type="Pfam" id="PF00300">
    <property type="entry name" value="His_Phos_1"/>
    <property type="match status" value="1"/>
</dbReference>
<dbReference type="PANTHER" id="PTHR48100:SF58">
    <property type="entry name" value="PE-PGRS FAMILY PROTEIN PE_PGRS11"/>
    <property type="match status" value="1"/>
</dbReference>
<dbReference type="GO" id="GO:0005737">
    <property type="term" value="C:cytoplasm"/>
    <property type="evidence" value="ECO:0007669"/>
    <property type="project" value="TreeGrafter"/>
</dbReference>
<dbReference type="InterPro" id="IPR050275">
    <property type="entry name" value="PGM_Phosphatase"/>
</dbReference>
<dbReference type="Gene3D" id="3.40.50.1240">
    <property type="entry name" value="Phosphoglycerate mutase-like"/>
    <property type="match status" value="1"/>
</dbReference>
<organism evidence="2 4">
    <name type="scientific">Frigoribacterium faeni</name>
    <dbReference type="NCBI Taxonomy" id="145483"/>
    <lineage>
        <taxon>Bacteria</taxon>
        <taxon>Bacillati</taxon>
        <taxon>Actinomycetota</taxon>
        <taxon>Actinomycetes</taxon>
        <taxon>Micrococcales</taxon>
        <taxon>Microbacteriaceae</taxon>
        <taxon>Frigoribacterium</taxon>
    </lineage>
</organism>
<dbReference type="EC" id="5.4.2.12" evidence="2"/>
<dbReference type="InterPro" id="IPR001345">
    <property type="entry name" value="PG/BPGM_mutase_AS"/>
</dbReference>
<dbReference type="Proteomes" id="UP000522688">
    <property type="component" value="Unassembled WGS sequence"/>
</dbReference>
<dbReference type="PANTHER" id="PTHR48100">
    <property type="entry name" value="BROAD-SPECIFICITY PHOSPHATASE YOR283W-RELATED"/>
    <property type="match status" value="1"/>
</dbReference>
<comment type="caution">
    <text evidence="2">The sequence shown here is derived from an EMBL/GenBank/DDBJ whole genome shotgun (WGS) entry which is preliminary data.</text>
</comment>
<proteinExistence type="predicted"/>
<dbReference type="CDD" id="cd07067">
    <property type="entry name" value="HP_PGM_like"/>
    <property type="match status" value="1"/>
</dbReference>
<sequence>MRLLLIRHGETADNVARTIGSRPPGPPLSERGLEQATALAASLAGTPLAAVHSSRALRAVQTASVVAEALDVPHVELDGLLEIDAGDLEGLPYAEAMQGYAGTMQRWWVDPEARIPGGESGVGFMARFDRAVAAVEAAAGSPDATVAIVSHEAAICVWASSTATNLDAEFSRTHGVANTGVVVLEGSSVDGWRAAEWDGEPLSV</sequence>
<dbReference type="SMART" id="SM00855">
    <property type="entry name" value="PGAM"/>
    <property type="match status" value="1"/>
</dbReference>
<dbReference type="RefSeq" id="WP_146855071.1">
    <property type="nucleotide sequence ID" value="NZ_BAAAHR010000002.1"/>
</dbReference>
<dbReference type="InterPro" id="IPR013078">
    <property type="entry name" value="His_Pase_superF_clade-1"/>
</dbReference>
<name>A0A7W3PIJ4_9MICO</name>
<dbReference type="GO" id="GO:0016791">
    <property type="term" value="F:phosphatase activity"/>
    <property type="evidence" value="ECO:0007669"/>
    <property type="project" value="TreeGrafter"/>
</dbReference>
<dbReference type="GO" id="GO:0004619">
    <property type="term" value="F:phosphoglycerate mutase activity"/>
    <property type="evidence" value="ECO:0007669"/>
    <property type="project" value="UniProtKB-EC"/>
</dbReference>
<evidence type="ECO:0000313" key="4">
    <source>
        <dbReference type="Proteomes" id="UP000522688"/>
    </source>
</evidence>
<gene>
    <name evidence="2" type="ORF">FB463_001367</name>
    <name evidence="1" type="ORF">FFA01_17310</name>
</gene>
<reference evidence="1 3" key="1">
    <citation type="submission" date="2019-07" db="EMBL/GenBank/DDBJ databases">
        <title>Whole genome shotgun sequence of Frigoribacterium faeni NBRC 103066.</title>
        <authorList>
            <person name="Hosoyama A."/>
            <person name="Uohara A."/>
            <person name="Ohji S."/>
            <person name="Ichikawa N."/>
        </authorList>
    </citation>
    <scope>NUCLEOTIDE SEQUENCE [LARGE SCALE GENOMIC DNA]</scope>
    <source>
        <strain evidence="1 3">NBRC 103066</strain>
    </source>
</reference>
<evidence type="ECO:0000313" key="3">
    <source>
        <dbReference type="Proteomes" id="UP000321154"/>
    </source>
</evidence>